<dbReference type="EMBL" id="JAFBXE010000015">
    <property type="protein sequence ID" value="MBM2414380.1"/>
    <property type="molecule type" value="Genomic_DNA"/>
</dbReference>
<dbReference type="SUPFAM" id="SSF48452">
    <property type="entry name" value="TPR-like"/>
    <property type="match status" value="1"/>
</dbReference>
<evidence type="ECO:0000256" key="1">
    <source>
        <dbReference type="PROSITE-ProRule" id="PRU00339"/>
    </source>
</evidence>
<gene>
    <name evidence="2" type="ORF">JQX41_18835</name>
    <name evidence="3" type="ORF">JQX48_18855</name>
</gene>
<proteinExistence type="predicted"/>
<dbReference type="Gene3D" id="1.25.40.10">
    <property type="entry name" value="Tetratricopeptide repeat domain"/>
    <property type="match status" value="1"/>
</dbReference>
<dbReference type="InterPro" id="IPR011990">
    <property type="entry name" value="TPR-like_helical_dom_sf"/>
</dbReference>
<name>A0A9Q2P144_9RHOB</name>
<keyword evidence="1" id="KW-0802">TPR repeat</keyword>
<dbReference type="EMBL" id="JAFBXF010000015">
    <property type="protein sequence ID" value="MBM2419051.1"/>
    <property type="molecule type" value="Genomic_DNA"/>
</dbReference>
<evidence type="ECO:0000313" key="2">
    <source>
        <dbReference type="EMBL" id="MBM2414380.1"/>
    </source>
</evidence>
<feature type="repeat" description="TPR" evidence="1">
    <location>
        <begin position="89"/>
        <end position="122"/>
    </location>
</feature>
<evidence type="ECO:0000313" key="3">
    <source>
        <dbReference type="EMBL" id="MBM2419051.1"/>
    </source>
</evidence>
<comment type="caution">
    <text evidence="2">The sequence shown here is derived from an EMBL/GenBank/DDBJ whole genome shotgun (WGS) entry which is preliminary data.</text>
</comment>
<evidence type="ECO:0000313" key="4">
    <source>
        <dbReference type="Proteomes" id="UP000755667"/>
    </source>
</evidence>
<organism evidence="2 4">
    <name type="scientific">Marivita cryptomonadis</name>
    <dbReference type="NCBI Taxonomy" id="505252"/>
    <lineage>
        <taxon>Bacteria</taxon>
        <taxon>Pseudomonadati</taxon>
        <taxon>Pseudomonadota</taxon>
        <taxon>Alphaproteobacteria</taxon>
        <taxon>Rhodobacterales</taxon>
        <taxon>Roseobacteraceae</taxon>
        <taxon>Marivita</taxon>
    </lineage>
</organism>
<dbReference type="OrthoDB" id="8445347at2"/>
<evidence type="ECO:0008006" key="6">
    <source>
        <dbReference type="Google" id="ProtNLM"/>
    </source>
</evidence>
<dbReference type="Proteomes" id="UP000755667">
    <property type="component" value="Unassembled WGS sequence"/>
</dbReference>
<dbReference type="Proteomes" id="UP000809440">
    <property type="component" value="Unassembled WGS sequence"/>
</dbReference>
<accession>A0A9Q2P144</accession>
<sequence>MTLLASCADGGIFAPPDPQVTRQHIDRGISLISVRDFKTAKAELLKANPFKTGDQRALMALAIAADMEGDFQTSDKAYELLLAQSTDQATLFNNMGYSYMLRGDLLKANSYLAEAERRAPKNDTIRNNRKMLKQVSPL</sequence>
<keyword evidence="5" id="KW-1185">Reference proteome</keyword>
<reference evidence="2 5" key="1">
    <citation type="submission" date="2021-01" db="EMBL/GenBank/DDBJ databases">
        <title>Diatom-associated Roseobacters Show Island Model of Population Structure.</title>
        <authorList>
            <person name="Qu L."/>
            <person name="Feng X."/>
            <person name="Chen Y."/>
            <person name="Li L."/>
            <person name="Wang X."/>
            <person name="Hu Z."/>
            <person name="Wang H."/>
            <person name="Luo H."/>
        </authorList>
    </citation>
    <scope>NUCLEOTIDE SEQUENCE</scope>
    <source>
        <strain evidence="3 5">CC28-63</strain>
        <strain evidence="2">CC28-69</strain>
    </source>
</reference>
<dbReference type="InterPro" id="IPR019734">
    <property type="entry name" value="TPR_rpt"/>
</dbReference>
<dbReference type="RefSeq" id="WP_138487518.1">
    <property type="nucleotide sequence ID" value="NZ_JAFBWU010000015.1"/>
</dbReference>
<dbReference type="GeneID" id="62642241"/>
<protein>
    <recommendedName>
        <fullName evidence="6">Tetratricopeptide repeat protein</fullName>
    </recommendedName>
</protein>
<evidence type="ECO:0000313" key="5">
    <source>
        <dbReference type="Proteomes" id="UP000809440"/>
    </source>
</evidence>
<dbReference type="AlphaFoldDB" id="A0A9Q2P144"/>
<dbReference type="PROSITE" id="PS50005">
    <property type="entry name" value="TPR"/>
    <property type="match status" value="1"/>
</dbReference>